<evidence type="ECO:0000259" key="3">
    <source>
        <dbReference type="Pfam" id="PF13359"/>
    </source>
</evidence>
<dbReference type="InParanoid" id="A0A1C7MTG3"/>
<keyword evidence="2" id="KW-0479">Metal-binding</keyword>
<evidence type="ECO:0000256" key="1">
    <source>
        <dbReference type="ARBA" id="ARBA00001968"/>
    </source>
</evidence>
<dbReference type="STRING" id="101091.A0A1C7MTG3"/>
<dbReference type="EMBL" id="LUGH01002511">
    <property type="protein sequence ID" value="OBZ80150.1"/>
    <property type="molecule type" value="Genomic_DNA"/>
</dbReference>
<dbReference type="OrthoDB" id="2276543at2759"/>
<proteinExistence type="predicted"/>
<gene>
    <name evidence="4" type="ORF">A0J61_11802</name>
</gene>
<sequence length="112" mass="13019">MKIRFVCIGLAGSTHDARVFIISPLMEDTSAYFNPYEYILADSAYPCLPRIIPAYRKTLLNGNSDNTRFNQKHSRLRVKVEHCVGLLKTRWMSLRRIRRVIKNETDVAYLSL</sequence>
<dbReference type="GO" id="GO:0046872">
    <property type="term" value="F:metal ion binding"/>
    <property type="evidence" value="ECO:0007669"/>
    <property type="project" value="UniProtKB-KW"/>
</dbReference>
<organism evidence="4 5">
    <name type="scientific">Choanephora cucurbitarum</name>
    <dbReference type="NCBI Taxonomy" id="101091"/>
    <lineage>
        <taxon>Eukaryota</taxon>
        <taxon>Fungi</taxon>
        <taxon>Fungi incertae sedis</taxon>
        <taxon>Mucoromycota</taxon>
        <taxon>Mucoromycotina</taxon>
        <taxon>Mucoromycetes</taxon>
        <taxon>Mucorales</taxon>
        <taxon>Mucorineae</taxon>
        <taxon>Choanephoraceae</taxon>
        <taxon>Choanephoroideae</taxon>
        <taxon>Choanephora</taxon>
    </lineage>
</organism>
<protein>
    <recommendedName>
        <fullName evidence="3">DDE Tnp4 domain-containing protein</fullName>
    </recommendedName>
</protein>
<evidence type="ECO:0000313" key="4">
    <source>
        <dbReference type="EMBL" id="OBZ80150.1"/>
    </source>
</evidence>
<name>A0A1C7MTG3_9FUNG</name>
<evidence type="ECO:0000256" key="2">
    <source>
        <dbReference type="ARBA" id="ARBA00022723"/>
    </source>
</evidence>
<comment type="caution">
    <text evidence="4">The sequence shown here is derived from an EMBL/GenBank/DDBJ whole genome shotgun (WGS) entry which is preliminary data.</text>
</comment>
<dbReference type="AlphaFoldDB" id="A0A1C7MTG3"/>
<evidence type="ECO:0000313" key="5">
    <source>
        <dbReference type="Proteomes" id="UP000093000"/>
    </source>
</evidence>
<accession>A0A1C7MTG3</accession>
<feature type="domain" description="DDE Tnp4" evidence="3">
    <location>
        <begin position="2"/>
        <end position="98"/>
    </location>
</feature>
<keyword evidence="5" id="KW-1185">Reference proteome</keyword>
<dbReference type="Pfam" id="PF13359">
    <property type="entry name" value="DDE_Tnp_4"/>
    <property type="match status" value="1"/>
</dbReference>
<comment type="cofactor">
    <cofactor evidence="1">
        <name>a divalent metal cation</name>
        <dbReference type="ChEBI" id="CHEBI:60240"/>
    </cofactor>
</comment>
<dbReference type="InterPro" id="IPR027806">
    <property type="entry name" value="HARBI1_dom"/>
</dbReference>
<reference evidence="4 5" key="1">
    <citation type="submission" date="2016-03" db="EMBL/GenBank/DDBJ databases">
        <title>Choanephora cucurbitarum.</title>
        <authorList>
            <person name="Min B."/>
            <person name="Park H."/>
            <person name="Park J.-H."/>
            <person name="Shin H.-D."/>
            <person name="Choi I.-G."/>
        </authorList>
    </citation>
    <scope>NUCLEOTIDE SEQUENCE [LARGE SCALE GENOMIC DNA]</scope>
    <source>
        <strain evidence="4 5">KUS-F28377</strain>
    </source>
</reference>
<dbReference type="Proteomes" id="UP000093000">
    <property type="component" value="Unassembled WGS sequence"/>
</dbReference>